<name>A0A8K0SLK3_9HYPO</name>
<accession>A0A8K0SLK3</accession>
<dbReference type="OrthoDB" id="5304511at2759"/>
<evidence type="ECO:0000313" key="1">
    <source>
        <dbReference type="EMBL" id="KAH7308952.1"/>
    </source>
</evidence>
<sequence>LETLPPEVRRHILSVAGLEQLQALVRASPTFHQQYLCDRRYILCSNLQGAIGPAVMTALSIYSHDPSKDMPGIVAPNARDQSSQTIWNRLTEDEAVGITGFYMKYTLPVVRHYSQHIWNNFIGKRSTDQAHECTGSELLRLTRAMYHFHQFGQVAGISSRTIEFDDWMSAMDSYIESMTSWEVEEMICVYEFVRATFERTFDAIRWDVDQNNPKFDDQHRPPTPDGAFDLAVEGRMYLNGTVLRGLPLLHTVLFKSHDHEFLVTTMQSHITRSAISTDGVVGIFSDTDQRRRYKRRPQGLEEMRRMSPLPFCGDHDISNPPLAWTTIWDGTISYLYGYYTSDESRKWGYVFWDAETLRSNGGVGLAKQQWMQIWNWRDPCDVIEEACDLME</sequence>
<organism evidence="1 2">
    <name type="scientific">Stachybotrys elegans</name>
    <dbReference type="NCBI Taxonomy" id="80388"/>
    <lineage>
        <taxon>Eukaryota</taxon>
        <taxon>Fungi</taxon>
        <taxon>Dikarya</taxon>
        <taxon>Ascomycota</taxon>
        <taxon>Pezizomycotina</taxon>
        <taxon>Sordariomycetes</taxon>
        <taxon>Hypocreomycetidae</taxon>
        <taxon>Hypocreales</taxon>
        <taxon>Stachybotryaceae</taxon>
        <taxon>Stachybotrys</taxon>
    </lineage>
</organism>
<proteinExistence type="predicted"/>
<protein>
    <recommendedName>
        <fullName evidence="3">F-box domain-containing protein</fullName>
    </recommendedName>
</protein>
<dbReference type="EMBL" id="JAGPNK010000014">
    <property type="protein sequence ID" value="KAH7308952.1"/>
    <property type="molecule type" value="Genomic_DNA"/>
</dbReference>
<dbReference type="AlphaFoldDB" id="A0A8K0SLK3"/>
<keyword evidence="2" id="KW-1185">Reference proteome</keyword>
<gene>
    <name evidence="1" type="ORF">B0I35DRAFT_360260</name>
</gene>
<evidence type="ECO:0000313" key="2">
    <source>
        <dbReference type="Proteomes" id="UP000813444"/>
    </source>
</evidence>
<comment type="caution">
    <text evidence="1">The sequence shown here is derived from an EMBL/GenBank/DDBJ whole genome shotgun (WGS) entry which is preliminary data.</text>
</comment>
<feature type="non-terminal residue" evidence="1">
    <location>
        <position position="391"/>
    </location>
</feature>
<evidence type="ECO:0008006" key="3">
    <source>
        <dbReference type="Google" id="ProtNLM"/>
    </source>
</evidence>
<dbReference type="Proteomes" id="UP000813444">
    <property type="component" value="Unassembled WGS sequence"/>
</dbReference>
<reference evidence="1" key="1">
    <citation type="journal article" date="2021" name="Nat. Commun.">
        <title>Genetic determinants of endophytism in the Arabidopsis root mycobiome.</title>
        <authorList>
            <person name="Mesny F."/>
            <person name="Miyauchi S."/>
            <person name="Thiergart T."/>
            <person name="Pickel B."/>
            <person name="Atanasova L."/>
            <person name="Karlsson M."/>
            <person name="Huettel B."/>
            <person name="Barry K.W."/>
            <person name="Haridas S."/>
            <person name="Chen C."/>
            <person name="Bauer D."/>
            <person name="Andreopoulos W."/>
            <person name="Pangilinan J."/>
            <person name="LaButti K."/>
            <person name="Riley R."/>
            <person name="Lipzen A."/>
            <person name="Clum A."/>
            <person name="Drula E."/>
            <person name="Henrissat B."/>
            <person name="Kohler A."/>
            <person name="Grigoriev I.V."/>
            <person name="Martin F.M."/>
            <person name="Hacquard S."/>
        </authorList>
    </citation>
    <scope>NUCLEOTIDE SEQUENCE</scope>
    <source>
        <strain evidence="1">MPI-CAGE-CH-0235</strain>
    </source>
</reference>